<dbReference type="EMBL" id="FLRC01000020">
    <property type="protein sequence ID" value="SBT25565.1"/>
    <property type="molecule type" value="Genomic_DNA"/>
</dbReference>
<dbReference type="Proteomes" id="UP000078558">
    <property type="component" value="Chromosome I"/>
</dbReference>
<evidence type="ECO:0000313" key="2">
    <source>
        <dbReference type="EMBL" id="SOE51002.1"/>
    </source>
</evidence>
<evidence type="ECO:0000313" key="1">
    <source>
        <dbReference type="EMBL" id="SBT25565.1"/>
    </source>
</evidence>
<sequence length="153" mass="16374">MAQRPNFNLAWAAFSRVAGSVAHVGQVIGGKVKRNIDGGIFTNACAIRMSYVLNQTGFPITANAGAVSSGDGGARYLYRVKDLVPHLDALFGKPEHTCEKPTAANFAGKKGILVFDVSIWSDASGHATLWNGTMCSDSCYFAESTRASLWELK</sequence>
<dbReference type="OrthoDB" id="8480759at2"/>
<dbReference type="InterPro" id="IPR025562">
    <property type="entry name" value="Tae4"/>
</dbReference>
<dbReference type="Pfam" id="PF14113">
    <property type="entry name" value="Tae4"/>
    <property type="match status" value="1"/>
</dbReference>
<dbReference type="AlphaFoldDB" id="A0A1C3K2C9"/>
<reference evidence="2 3" key="2">
    <citation type="submission" date="2017-08" db="EMBL/GenBank/DDBJ databases">
        <authorList>
            <person name="de Groot N.N."/>
        </authorList>
    </citation>
    <scope>NUCLEOTIDE SEQUENCE [LARGE SCALE GENOMIC DNA]</scope>
    <source>
        <strain evidence="2">Orrdi1</strain>
    </source>
</reference>
<protein>
    <submittedName>
        <fullName evidence="1">Putative cytoplasmic protein</fullName>
    </submittedName>
</protein>
<accession>A0A1C3K2C9</accession>
<gene>
    <name evidence="1" type="ORF">ODI_00232</name>
    <name evidence="2" type="ORF">ODI_R3124</name>
</gene>
<dbReference type="RefSeq" id="WP_067753747.1">
    <property type="nucleotide sequence ID" value="NZ_LT907988.1"/>
</dbReference>
<reference evidence="1 3" key="1">
    <citation type="submission" date="2016-06" db="EMBL/GenBank/DDBJ databases">
        <authorList>
            <person name="Kjaerup R.B."/>
            <person name="Dalgaard T.S."/>
            <person name="Juul-Madsen H.R."/>
        </authorList>
    </citation>
    <scope>NUCLEOTIDE SEQUENCE [LARGE SCALE GENOMIC DNA]</scope>
    <source>
        <strain evidence="1">Orrdi1</strain>
    </source>
</reference>
<name>A0A1C3K2C9_9BURK</name>
<dbReference type="Gene3D" id="3.90.1720.70">
    <property type="match status" value="1"/>
</dbReference>
<proteinExistence type="predicted"/>
<keyword evidence="3" id="KW-1185">Reference proteome</keyword>
<dbReference type="EMBL" id="LT907988">
    <property type="protein sequence ID" value="SOE51002.1"/>
    <property type="molecule type" value="Genomic_DNA"/>
</dbReference>
<evidence type="ECO:0000313" key="3">
    <source>
        <dbReference type="Proteomes" id="UP000078558"/>
    </source>
</evidence>
<dbReference type="KEGG" id="odi:ODI_R3124"/>
<organism evidence="1 3">
    <name type="scientific">Orrella dioscoreae</name>
    <dbReference type="NCBI Taxonomy" id="1851544"/>
    <lineage>
        <taxon>Bacteria</taxon>
        <taxon>Pseudomonadati</taxon>
        <taxon>Pseudomonadota</taxon>
        <taxon>Betaproteobacteria</taxon>
        <taxon>Burkholderiales</taxon>
        <taxon>Alcaligenaceae</taxon>
        <taxon>Orrella</taxon>
    </lineage>
</organism>
<dbReference type="STRING" id="1851544.ODI_00232"/>